<dbReference type="SUPFAM" id="SSF102114">
    <property type="entry name" value="Radical SAM enzymes"/>
    <property type="match status" value="1"/>
</dbReference>
<dbReference type="EMBL" id="AHIH01000010">
    <property type="protein sequence ID" value="EHN68754.1"/>
    <property type="molecule type" value="Genomic_DNA"/>
</dbReference>
<evidence type="ECO:0000256" key="5">
    <source>
        <dbReference type="ARBA" id="ARBA00023004"/>
    </source>
</evidence>
<evidence type="ECO:0000256" key="6">
    <source>
        <dbReference type="ARBA" id="ARBA00023014"/>
    </source>
</evidence>
<dbReference type="SFLD" id="SFLDG01384">
    <property type="entry name" value="thioether_bond_formation_requi"/>
    <property type="match status" value="1"/>
</dbReference>
<keyword evidence="3" id="KW-0949">S-adenosyl-L-methionine</keyword>
<accession>A0AAV3EQ27</accession>
<feature type="domain" description="Radical SAM core" evidence="8">
    <location>
        <begin position="1"/>
        <end position="246"/>
    </location>
</feature>
<dbReference type="InterPro" id="IPR034491">
    <property type="entry name" value="Anaerob_Ser_sulfatase-maturase"/>
</dbReference>
<dbReference type="InterPro" id="IPR058240">
    <property type="entry name" value="rSAM_sf"/>
</dbReference>
<evidence type="ECO:0000259" key="8">
    <source>
        <dbReference type="PROSITE" id="PS51918"/>
    </source>
</evidence>
<dbReference type="InterPro" id="IPR023867">
    <property type="entry name" value="Sulphatase_maturase_rSAM"/>
</dbReference>
<dbReference type="GO" id="GO:0051539">
    <property type="term" value="F:4 iron, 4 sulfur cluster binding"/>
    <property type="evidence" value="ECO:0007669"/>
    <property type="project" value="UniProtKB-KW"/>
</dbReference>
<evidence type="ECO:0000256" key="4">
    <source>
        <dbReference type="ARBA" id="ARBA00022723"/>
    </source>
</evidence>
<keyword evidence="4" id="KW-0479">Metal-binding</keyword>
<comment type="cofactor">
    <cofactor evidence="1">
        <name>[4Fe-4S] cluster</name>
        <dbReference type="ChEBI" id="CHEBI:49883"/>
    </cofactor>
</comment>
<dbReference type="InterPro" id="IPR004027">
    <property type="entry name" value="SEC_C_motif"/>
</dbReference>
<sequence length="430" mass="50057">MNIPKVCYVMSKPTSSVCNLNCTYCYYLEKEKIYPEQKNYLMDDDTLERYIEQYINAQDVGEVHFVWQGGEPTLAGIEFYVKALKLQKKYARGKKIFNSLQTNGILLNESWCNFFYENQFLIGVSIDGPEDLHDTYRVTRQGKTTFNKVMDAIQLLKKYQVEFNTLTVVSDVNVKYPERVYEFLKATGSSYIQFIPLLEREAQQGSYGDLYYIDPSYTKKSQVTSWSVNSLEYGEFLSRIFDIWVRKDIDKVYVQMFDTTLGAWCDQPAQLCIFSETCGHAFALESNGDIYQCDHYVYPEYKLGSLHNDELKNINQSEIAIQFGQDKKSTLSNACIKCDYRFACHGGCPKHRFISISNSPYLHNYFCEGYKYFFRHSETAMNKMKKLIMSGRSPSELMNDYNHSLIINKNIRRNDPCFCNSGKKYKKCCG</sequence>
<dbReference type="NCBIfam" id="TIGR04085">
    <property type="entry name" value="rSAM_more_4Fe4S"/>
    <property type="match status" value="1"/>
</dbReference>
<evidence type="ECO:0000256" key="2">
    <source>
        <dbReference type="ARBA" id="ARBA00022485"/>
    </source>
</evidence>
<evidence type="ECO:0000256" key="1">
    <source>
        <dbReference type="ARBA" id="ARBA00001966"/>
    </source>
</evidence>
<dbReference type="InterPro" id="IPR047207">
    <property type="entry name" value="SPASM_anSME"/>
</dbReference>
<dbReference type="RefSeq" id="WP_005421776.1">
    <property type="nucleotide sequence ID" value="NZ_CM001401.1"/>
</dbReference>
<dbReference type="PROSITE" id="PS51918">
    <property type="entry name" value="RADICAL_SAM"/>
    <property type="match status" value="1"/>
</dbReference>
<dbReference type="SUPFAM" id="SSF103642">
    <property type="entry name" value="Sec-C motif"/>
    <property type="match status" value="1"/>
</dbReference>
<dbReference type="InterPro" id="IPR013785">
    <property type="entry name" value="Aldolase_TIM"/>
</dbReference>
<dbReference type="SFLD" id="SFLDG01067">
    <property type="entry name" value="SPASM/twitch_domain_containing"/>
    <property type="match status" value="1"/>
</dbReference>
<dbReference type="SFLD" id="SFLDF00285">
    <property type="entry name" value="anaerobic_Ser-type_sulfatase-m"/>
    <property type="match status" value="1"/>
</dbReference>
<dbReference type="AlphaFoldDB" id="A0AAV3EQ27"/>
<evidence type="ECO:0000256" key="3">
    <source>
        <dbReference type="ARBA" id="ARBA00022691"/>
    </source>
</evidence>
<dbReference type="Pfam" id="PF02810">
    <property type="entry name" value="SEC-C"/>
    <property type="match status" value="1"/>
</dbReference>
<dbReference type="Pfam" id="PF04055">
    <property type="entry name" value="Radical_SAM"/>
    <property type="match status" value="1"/>
</dbReference>
<evidence type="ECO:0000256" key="7">
    <source>
        <dbReference type="ARBA" id="ARBA00023601"/>
    </source>
</evidence>
<comment type="caution">
    <text evidence="9">The sequence shown here is derived from an EMBL/GenBank/DDBJ whole genome shotgun (WGS) entry which is preliminary data.</text>
</comment>
<dbReference type="SFLD" id="SFLDS00029">
    <property type="entry name" value="Radical_SAM"/>
    <property type="match status" value="1"/>
</dbReference>
<gene>
    <name evidence="9" type="ORF">VFSR5_A0051</name>
</gene>
<dbReference type="InterPro" id="IPR007197">
    <property type="entry name" value="rSAM"/>
</dbReference>
<dbReference type="PANTHER" id="PTHR43273:SF3">
    <property type="entry name" value="ANAEROBIC SULFATASE-MATURATING ENZYME HOMOLOG ASLB-RELATED"/>
    <property type="match status" value="1"/>
</dbReference>
<keyword evidence="5" id="KW-0408">Iron</keyword>
<comment type="similarity">
    <text evidence="7">Belongs to the radical SAM superfamily. Anaerobic sulfatase-maturating enzyme family.</text>
</comment>
<protein>
    <submittedName>
        <fullName evidence="9">Arylsulfatase-activating protein aslB</fullName>
    </submittedName>
</protein>
<keyword evidence="2" id="KW-0004">4Fe-4S</keyword>
<evidence type="ECO:0000313" key="9">
    <source>
        <dbReference type="EMBL" id="EHN68754.1"/>
    </source>
</evidence>
<dbReference type="NCBIfam" id="TIGR03942">
    <property type="entry name" value="sulfatase_rSAM"/>
    <property type="match status" value="1"/>
</dbReference>
<keyword evidence="6" id="KW-0411">Iron-sulfur</keyword>
<dbReference type="GO" id="GO:0046872">
    <property type="term" value="F:metal ion binding"/>
    <property type="evidence" value="ECO:0007669"/>
    <property type="project" value="UniProtKB-KW"/>
</dbReference>
<dbReference type="SFLD" id="SFLDG01386">
    <property type="entry name" value="main_SPASM_domain-containing"/>
    <property type="match status" value="1"/>
</dbReference>
<dbReference type="CDD" id="cd21120">
    <property type="entry name" value="SPASM_anSME"/>
    <property type="match status" value="1"/>
</dbReference>
<dbReference type="SFLD" id="SFLDG01072">
    <property type="entry name" value="dehydrogenase_like"/>
    <property type="match status" value="1"/>
</dbReference>
<name>A0AAV3EQ27_ALIFS</name>
<dbReference type="Gene3D" id="3.20.20.70">
    <property type="entry name" value="Aldolase class I"/>
    <property type="match status" value="1"/>
</dbReference>
<reference evidence="9 10" key="1">
    <citation type="journal article" date="2012" name="J. Bacteriol.">
        <title>Draft Genome Sequence of Vibrio fischeri SR5, a Strain Isolated from the Light Organ of the Mediterranean Squid Sepiola robusta.</title>
        <authorList>
            <person name="Gyllborg M.C."/>
            <person name="Sahl J.W."/>
            <person name="Cronin D.C.III."/>
            <person name="Rasko D.A."/>
            <person name="Mandel M.J."/>
        </authorList>
    </citation>
    <scope>NUCLEOTIDE SEQUENCE [LARGE SCALE GENOMIC DNA]</scope>
    <source>
        <strain evidence="9 10">SR5</strain>
    </source>
</reference>
<dbReference type="CDD" id="cd01335">
    <property type="entry name" value="Radical_SAM"/>
    <property type="match status" value="1"/>
</dbReference>
<organism evidence="9 10">
    <name type="scientific">Aliivibrio fischeri SR5</name>
    <dbReference type="NCBI Taxonomy" id="1088719"/>
    <lineage>
        <taxon>Bacteria</taxon>
        <taxon>Pseudomonadati</taxon>
        <taxon>Pseudomonadota</taxon>
        <taxon>Gammaproteobacteria</taxon>
        <taxon>Vibrionales</taxon>
        <taxon>Vibrionaceae</taxon>
        <taxon>Aliivibrio</taxon>
    </lineage>
</organism>
<dbReference type="Proteomes" id="UP000004521">
    <property type="component" value="Chromosome II"/>
</dbReference>
<proteinExistence type="inferred from homology"/>
<dbReference type="GO" id="GO:0016491">
    <property type="term" value="F:oxidoreductase activity"/>
    <property type="evidence" value="ECO:0007669"/>
    <property type="project" value="InterPro"/>
</dbReference>
<dbReference type="Pfam" id="PF13186">
    <property type="entry name" value="SPASM"/>
    <property type="match status" value="1"/>
</dbReference>
<evidence type="ECO:0000313" key="10">
    <source>
        <dbReference type="Proteomes" id="UP000004521"/>
    </source>
</evidence>
<dbReference type="InterPro" id="IPR023885">
    <property type="entry name" value="4Fe4S-binding_SPASM_dom"/>
</dbReference>
<dbReference type="PANTHER" id="PTHR43273">
    <property type="entry name" value="ANAEROBIC SULFATASE-MATURATING ENZYME HOMOLOG ASLB-RELATED"/>
    <property type="match status" value="1"/>
</dbReference>